<comment type="caution">
    <text evidence="8">The sequence shown here is derived from an EMBL/GenBank/DDBJ whole genome shotgun (WGS) entry which is preliminary data.</text>
</comment>
<dbReference type="Gene3D" id="4.10.280.10">
    <property type="entry name" value="Helix-loop-helix DNA-binding domain"/>
    <property type="match status" value="1"/>
</dbReference>
<dbReference type="SUPFAM" id="SSF47459">
    <property type="entry name" value="HLH, helix-loop-helix DNA-binding domain"/>
    <property type="match status" value="1"/>
</dbReference>
<dbReference type="GO" id="GO:0000978">
    <property type="term" value="F:RNA polymerase II cis-regulatory region sequence-specific DNA binding"/>
    <property type="evidence" value="ECO:0007669"/>
    <property type="project" value="TreeGrafter"/>
</dbReference>
<evidence type="ECO:0000256" key="4">
    <source>
        <dbReference type="ARBA" id="ARBA00023163"/>
    </source>
</evidence>
<dbReference type="GO" id="GO:0000981">
    <property type="term" value="F:DNA-binding transcription factor activity, RNA polymerase II-specific"/>
    <property type="evidence" value="ECO:0007669"/>
    <property type="project" value="TreeGrafter"/>
</dbReference>
<dbReference type="GeneID" id="83211163"/>
<reference evidence="8 9" key="1">
    <citation type="submission" date="2023-03" db="EMBL/GenBank/DDBJ databases">
        <title>Genome sequence of Lichtheimia ornata CBS 291.66.</title>
        <authorList>
            <person name="Mohabir J.T."/>
            <person name="Shea T.P."/>
            <person name="Kurbessoian T."/>
            <person name="Berby B."/>
            <person name="Fontaine J."/>
            <person name="Livny J."/>
            <person name="Gnirke A."/>
            <person name="Stajich J.E."/>
            <person name="Cuomo C.A."/>
        </authorList>
    </citation>
    <scope>NUCLEOTIDE SEQUENCE [LARGE SCALE GENOMIC DNA]</scope>
    <source>
        <strain evidence="8">CBS 291.66</strain>
    </source>
</reference>
<dbReference type="PANTHER" id="PTHR15741">
    <property type="entry name" value="BASIC HELIX-LOOP-HELIX ZIP TRANSCRIPTION FACTOR"/>
    <property type="match status" value="1"/>
</dbReference>
<dbReference type="Pfam" id="PF00010">
    <property type="entry name" value="HLH"/>
    <property type="match status" value="1"/>
</dbReference>
<dbReference type="GO" id="GO:0046983">
    <property type="term" value="F:protein dimerization activity"/>
    <property type="evidence" value="ECO:0007669"/>
    <property type="project" value="InterPro"/>
</dbReference>
<evidence type="ECO:0000259" key="7">
    <source>
        <dbReference type="PROSITE" id="PS50888"/>
    </source>
</evidence>
<dbReference type="RefSeq" id="XP_058345615.1">
    <property type="nucleotide sequence ID" value="XM_058483817.1"/>
</dbReference>
<evidence type="ECO:0000256" key="5">
    <source>
        <dbReference type="ARBA" id="ARBA00023242"/>
    </source>
</evidence>
<feature type="region of interest" description="Disordered" evidence="6">
    <location>
        <begin position="64"/>
        <end position="94"/>
    </location>
</feature>
<evidence type="ECO:0000313" key="9">
    <source>
        <dbReference type="Proteomes" id="UP001234581"/>
    </source>
</evidence>
<keyword evidence="5" id="KW-0539">Nucleus</keyword>
<evidence type="ECO:0000256" key="1">
    <source>
        <dbReference type="ARBA" id="ARBA00004123"/>
    </source>
</evidence>
<dbReference type="SMART" id="SM00353">
    <property type="entry name" value="HLH"/>
    <property type="match status" value="1"/>
</dbReference>
<dbReference type="Proteomes" id="UP001234581">
    <property type="component" value="Unassembled WGS sequence"/>
</dbReference>
<dbReference type="PANTHER" id="PTHR15741:SF27">
    <property type="entry name" value="TRANSCRIPTION FACTOR AP-4"/>
    <property type="match status" value="1"/>
</dbReference>
<keyword evidence="4" id="KW-0804">Transcription</keyword>
<keyword evidence="2" id="KW-0805">Transcription regulation</keyword>
<dbReference type="InterPro" id="IPR052207">
    <property type="entry name" value="Max-like/E-box_TFs"/>
</dbReference>
<dbReference type="PROSITE" id="PS50888">
    <property type="entry name" value="BHLH"/>
    <property type="match status" value="1"/>
</dbReference>
<keyword evidence="9" id="KW-1185">Reference proteome</keyword>
<organism evidence="8 9">
    <name type="scientific">Lichtheimia ornata</name>
    <dbReference type="NCBI Taxonomy" id="688661"/>
    <lineage>
        <taxon>Eukaryota</taxon>
        <taxon>Fungi</taxon>
        <taxon>Fungi incertae sedis</taxon>
        <taxon>Mucoromycota</taxon>
        <taxon>Mucoromycotina</taxon>
        <taxon>Mucoromycetes</taxon>
        <taxon>Mucorales</taxon>
        <taxon>Lichtheimiaceae</taxon>
        <taxon>Lichtheimia</taxon>
    </lineage>
</organism>
<dbReference type="AlphaFoldDB" id="A0AAD7V819"/>
<dbReference type="EMBL" id="JARTCD010000012">
    <property type="protein sequence ID" value="KAJ8660702.1"/>
    <property type="molecule type" value="Genomic_DNA"/>
</dbReference>
<feature type="domain" description="BHLH" evidence="7">
    <location>
        <begin position="98"/>
        <end position="149"/>
    </location>
</feature>
<dbReference type="InterPro" id="IPR011598">
    <property type="entry name" value="bHLH_dom"/>
</dbReference>
<feature type="compositionally biased region" description="Acidic residues" evidence="6">
    <location>
        <begin position="70"/>
        <end position="80"/>
    </location>
</feature>
<evidence type="ECO:0000313" key="8">
    <source>
        <dbReference type="EMBL" id="KAJ8660702.1"/>
    </source>
</evidence>
<dbReference type="GO" id="GO:0005634">
    <property type="term" value="C:nucleus"/>
    <property type="evidence" value="ECO:0007669"/>
    <property type="project" value="UniProtKB-SubCell"/>
</dbReference>
<evidence type="ECO:0000256" key="6">
    <source>
        <dbReference type="SAM" id="MobiDB-lite"/>
    </source>
</evidence>
<accession>A0AAD7V819</accession>
<dbReference type="InterPro" id="IPR036638">
    <property type="entry name" value="HLH_DNA-bd_sf"/>
</dbReference>
<name>A0AAD7V819_9FUNG</name>
<comment type="subcellular location">
    <subcellularLocation>
        <location evidence="1">Nucleus</location>
    </subcellularLocation>
</comment>
<sequence>MYGTIVIPHQLDTATAAVAAPAPAILSDLQYGAIQIPYSEDDPSAFFQKAAASAIQCEQKRRVSLMSNPETEEEDDDSDDSLQRASKRAKTNLLTEEEKRANHIASEQKRRNTIRTGFKEMTDLVPTLKNVNHSKSTILFKAADYIKYLDKRNQELRDKVASLQTRVQRKSIYTNKPYRHQHQHHIHRHASISIPASSSIDAIASPSSSSTASSITMSPSSCVNNSITPTALVVPNDEFYSAPSLNIPADDDFHQSHHDHLLTLRHLSQHHHHNHNHH</sequence>
<protein>
    <recommendedName>
        <fullName evidence="7">BHLH domain-containing protein</fullName>
    </recommendedName>
</protein>
<proteinExistence type="predicted"/>
<evidence type="ECO:0000256" key="3">
    <source>
        <dbReference type="ARBA" id="ARBA00023125"/>
    </source>
</evidence>
<gene>
    <name evidence="8" type="ORF">O0I10_003750</name>
</gene>
<evidence type="ECO:0000256" key="2">
    <source>
        <dbReference type="ARBA" id="ARBA00023015"/>
    </source>
</evidence>
<keyword evidence="3" id="KW-0238">DNA-binding</keyword>